<proteinExistence type="predicted"/>
<evidence type="ECO:0000313" key="2">
    <source>
        <dbReference type="Proteomes" id="UP000270988"/>
    </source>
</evidence>
<dbReference type="EMBL" id="LR134521">
    <property type="protein sequence ID" value="VEJ30151.1"/>
    <property type="molecule type" value="Genomic_DNA"/>
</dbReference>
<dbReference type="Proteomes" id="UP000270988">
    <property type="component" value="Chromosome"/>
</dbReference>
<reference evidence="1 2" key="1">
    <citation type="submission" date="2018-12" db="EMBL/GenBank/DDBJ databases">
        <authorList>
            <consortium name="Pathogen Informatics"/>
        </authorList>
    </citation>
    <scope>NUCLEOTIDE SEQUENCE [LARGE SCALE GENOMIC DNA]</scope>
    <source>
        <strain evidence="1 2">NCTC10918</strain>
    </source>
</reference>
<evidence type="ECO:0000313" key="1">
    <source>
        <dbReference type="EMBL" id="VEJ30151.1"/>
    </source>
</evidence>
<organism evidence="1 2">
    <name type="scientific">Rothia dentocariosa</name>
    <dbReference type="NCBI Taxonomy" id="2047"/>
    <lineage>
        <taxon>Bacteria</taxon>
        <taxon>Bacillati</taxon>
        <taxon>Actinomycetota</taxon>
        <taxon>Actinomycetes</taxon>
        <taxon>Micrococcales</taxon>
        <taxon>Micrococcaceae</taxon>
        <taxon>Rothia</taxon>
    </lineage>
</organism>
<dbReference type="AlphaFoldDB" id="A0A448UW35"/>
<dbReference type="STRING" id="762948.HMPREF0733_10385"/>
<name>A0A448UW35_9MICC</name>
<accession>A0A448UW35</accession>
<protein>
    <submittedName>
        <fullName evidence="1">Uncharacterized protein</fullName>
    </submittedName>
</protein>
<gene>
    <name evidence="1" type="ORF">NCTC10918_01424</name>
</gene>
<sequence>MLGNPETIESKTLSRLRRLNRLAHGLRVRIIGARGHKIEDRERDRHDGSFQNEKSTLLGYAPCIHGYRHVRGKRQQLRYQPDRLVGMSINPDIVGRVYPPRAPTPLAARRSGNLPAPYTPKTLCIMTLRRHAPQGTQT</sequence>